<feature type="domain" description="SLH" evidence="3">
    <location>
        <begin position="89"/>
        <end position="152"/>
    </location>
</feature>
<evidence type="ECO:0000259" key="3">
    <source>
        <dbReference type="PROSITE" id="PS51272"/>
    </source>
</evidence>
<dbReference type="EMBL" id="JANTOO010000013">
    <property type="protein sequence ID" value="MCS1396948.1"/>
    <property type="molecule type" value="Genomic_DNA"/>
</dbReference>
<dbReference type="Proteomes" id="UP001525021">
    <property type="component" value="Unassembled WGS sequence"/>
</dbReference>
<dbReference type="PROSITE" id="PS51272">
    <property type="entry name" value="SLH"/>
    <property type="match status" value="3"/>
</dbReference>
<dbReference type="InterPro" id="IPR014755">
    <property type="entry name" value="Cu-Rt/internalin_Ig-like"/>
</dbReference>
<dbReference type="Pfam" id="PF00395">
    <property type="entry name" value="SLH"/>
    <property type="match status" value="3"/>
</dbReference>
<gene>
    <name evidence="4" type="ORF">NXZ79_12990</name>
</gene>
<dbReference type="RefSeq" id="WP_197225876.1">
    <property type="nucleotide sequence ID" value="NZ_JANTOO010000013.1"/>
</dbReference>
<evidence type="ECO:0000256" key="2">
    <source>
        <dbReference type="SAM" id="SignalP"/>
    </source>
</evidence>
<accession>A0ABT2DPY8</accession>
<dbReference type="InterPro" id="IPR001119">
    <property type="entry name" value="SLH_dom"/>
</dbReference>
<dbReference type="Gene3D" id="1.20.1270.90">
    <property type="entry name" value="AF1782-like"/>
    <property type="match status" value="1"/>
</dbReference>
<sequence length="1176" mass="125225">MAKQNKGRKFFAASATAALVASAIVPVASAAQLNDFNKISGYAKEAVQSLVDAGVIQGDANGNFNPLKTISRAEAATIFTNALELEAEGDVNFKDVKADAWYYDAIAATVENGIFEGVSATEFAPNKQLTRSEAAKILVDAFELEGEGDLSEFADASTVKPWAKSYLEIAVANGVIKGSEANGKTNLNPNAPITRQDFAVVFSRTIENVDATPKVDKIEVVDAKTLNVTLSDGTKETVTLEKALEPNKETEVTFKIKDVEYKAKVTYVVTTATAVKSVSATNLKEVVVEFDGTVDKETAEDAANYALKSGKTIKSVSLAADNKTATVTLTDKLNNNKADAISISNVKAGDKEINVKNVEFTAVDNKIPEVTEVKSLGTKAVKVTLSEPVENLSSTNFTLDGKAYFGNVVMGAGNKTVILTPYSSSALSVGDHKLTVSGAKDFAGFVSLNSTHEFKVVEDKEAPTVTEATATLETVTLTFSEDIDMDTVKASNVYWKSGDSKKEASEFERIADNKYKFVFKGSEKTLPTGKVDVYVEDIKDYSDNKIAKDTKVTVTPEIDQTRPEVRKVTALDEKTIKVTFSKTVDGKSAIKTGNYTVKDKDDKVVSVDKVTVDSKDSKSVIIDLYSKVSVGENTITIKNVKDATKLNNTMLDYTGKFTRSDKEGPDYEHVINADAKAKKVVLKFDKKMDAASLADYSNYLVKINDTLQTLSEDVATLSVSNDATVVTITFAETIKGDDVVFASGKAISGSGKVNVNELQVMGVKDTSGNVHKKFNGSENKITLSSTSTPLKLAKIDKDYDAKYTAELVDRKTVKVKFSTVINSAAANAFTSESHKIDSIQVNGTSTVTVKFKDEINTNASDLDLKVNLSKLVDIAGNESTNNTPIAIKAGINLLDSVAPVVVGEPVVDKETITFTFSENLTSVSIGEVLSTDFTVTRVSDNKDLAIKDYSVAIANNNQVVITLSDNREVATAYKVTAKNAKLITDDNGDKKNAIADFTKTTATKVEASGTLSLDAAKTNLNNEITKAKDAKATGTEGTAATNQIVGSKDALQVAIDVAELVKNDTAATLQQLTDAKTDLTAAITAYNAAKVEDISSLLVAPDLVLGTTDNGTITGFVAGTGETLKVTSDSAANVEVTDPTGLAVTAKAKGEANILVQVLKGDKVIKTGTVKVTVSE</sequence>
<feature type="domain" description="SLH" evidence="3">
    <location>
        <begin position="153"/>
        <end position="216"/>
    </location>
</feature>
<dbReference type="InterPro" id="IPR051465">
    <property type="entry name" value="Cell_Envelope_Struct_Comp"/>
</dbReference>
<evidence type="ECO:0000313" key="4">
    <source>
        <dbReference type="EMBL" id="MCS1396948.1"/>
    </source>
</evidence>
<comment type="caution">
    <text evidence="4">The sequence shown here is derived from an EMBL/GenBank/DDBJ whole genome shotgun (WGS) entry which is preliminary data.</text>
</comment>
<feature type="signal peptide" evidence="2">
    <location>
        <begin position="1"/>
        <end position="30"/>
    </location>
</feature>
<name>A0ABT2DPY8_9BACI</name>
<reference evidence="4 5" key="1">
    <citation type="submission" date="2022-08" db="EMBL/GenBank/DDBJ databases">
        <title>Lysinibacillus sequencing.</title>
        <authorList>
            <person name="Dunlap C."/>
        </authorList>
    </citation>
    <scope>NUCLEOTIDE SEQUENCE [LARGE SCALE GENOMIC DNA]</scope>
    <source>
        <strain evidence="4 5">PB211</strain>
    </source>
</reference>
<keyword evidence="1 2" id="KW-0732">Signal</keyword>
<evidence type="ECO:0000256" key="1">
    <source>
        <dbReference type="ARBA" id="ARBA00022729"/>
    </source>
</evidence>
<feature type="chain" id="PRO_5045720860" evidence="2">
    <location>
        <begin position="31"/>
        <end position="1176"/>
    </location>
</feature>
<dbReference type="PANTHER" id="PTHR43308">
    <property type="entry name" value="OUTER MEMBRANE PROTEIN ALPHA-RELATED"/>
    <property type="match status" value="1"/>
</dbReference>
<feature type="domain" description="SLH" evidence="3">
    <location>
        <begin position="30"/>
        <end position="88"/>
    </location>
</feature>
<dbReference type="Gene3D" id="2.60.40.1220">
    <property type="match status" value="5"/>
</dbReference>
<evidence type="ECO:0000313" key="5">
    <source>
        <dbReference type="Proteomes" id="UP001525021"/>
    </source>
</evidence>
<organism evidence="4 5">
    <name type="scientific">Lysinibacillus pinottii</name>
    <dbReference type="NCBI Taxonomy" id="2973932"/>
    <lineage>
        <taxon>Bacteria</taxon>
        <taxon>Bacillati</taxon>
        <taxon>Bacillota</taxon>
        <taxon>Bacilli</taxon>
        <taxon>Bacillales</taxon>
        <taxon>Bacillaceae</taxon>
        <taxon>Lysinibacillus</taxon>
    </lineage>
</organism>
<keyword evidence="5" id="KW-1185">Reference proteome</keyword>
<protein>
    <submittedName>
        <fullName evidence="4">S-layer homology domain-containing protein</fullName>
    </submittedName>
</protein>
<proteinExistence type="predicted"/>